<protein>
    <recommendedName>
        <fullName evidence="3">AB hydrolase-1 domain-containing protein</fullName>
    </recommendedName>
</protein>
<dbReference type="GO" id="GO:0017000">
    <property type="term" value="P:antibiotic biosynthetic process"/>
    <property type="evidence" value="ECO:0007669"/>
    <property type="project" value="UniProtKB-ARBA"/>
</dbReference>
<dbReference type="InterPro" id="IPR029058">
    <property type="entry name" value="AB_hydrolase_fold"/>
</dbReference>
<organism evidence="1 2">
    <name type="scientific">Penicillium malachiteum</name>
    <dbReference type="NCBI Taxonomy" id="1324776"/>
    <lineage>
        <taxon>Eukaryota</taxon>
        <taxon>Fungi</taxon>
        <taxon>Dikarya</taxon>
        <taxon>Ascomycota</taxon>
        <taxon>Pezizomycotina</taxon>
        <taxon>Eurotiomycetes</taxon>
        <taxon>Eurotiomycetidae</taxon>
        <taxon>Eurotiales</taxon>
        <taxon>Aspergillaceae</taxon>
        <taxon>Penicillium</taxon>
    </lineage>
</organism>
<keyword evidence="2" id="KW-1185">Reference proteome</keyword>
<reference evidence="1" key="1">
    <citation type="journal article" date="2023" name="IMA Fungus">
        <title>Comparative genomic study of the Penicillium genus elucidates a diverse pangenome and 15 lateral gene transfer events.</title>
        <authorList>
            <person name="Petersen C."/>
            <person name="Sorensen T."/>
            <person name="Nielsen M.R."/>
            <person name="Sondergaard T.E."/>
            <person name="Sorensen J.L."/>
            <person name="Fitzpatrick D.A."/>
            <person name="Frisvad J.C."/>
            <person name="Nielsen K.L."/>
        </authorList>
    </citation>
    <scope>NUCLEOTIDE SEQUENCE</scope>
    <source>
        <strain evidence="1">IBT 17514</strain>
    </source>
</reference>
<gene>
    <name evidence="1" type="ORF">N7493_007395</name>
</gene>
<sequence>MAFPFQIIEHTIEGQHIREYPHSTKKSVKQETPLHLAIKQYVPLDLPTPIPDNAITIIGAPGNGTQKELYEPVWEDLYAELKQKQIPLRGIWVADVSNQGASGVLNEYIQGDQTGWYDHSRDLLHMVNQFRDQMPRPIIGIAHSMGCAQLYDSSFISTFK</sequence>
<evidence type="ECO:0008006" key="3">
    <source>
        <dbReference type="Google" id="ProtNLM"/>
    </source>
</evidence>
<evidence type="ECO:0000313" key="2">
    <source>
        <dbReference type="Proteomes" id="UP001215712"/>
    </source>
</evidence>
<accession>A0AAD6HHN5</accession>
<dbReference type="GO" id="GO:0072330">
    <property type="term" value="P:monocarboxylic acid biosynthetic process"/>
    <property type="evidence" value="ECO:0007669"/>
    <property type="project" value="UniProtKB-ARBA"/>
</dbReference>
<dbReference type="AlphaFoldDB" id="A0AAD6HHN5"/>
<dbReference type="EMBL" id="JAQJAN010000011">
    <property type="protein sequence ID" value="KAJ5718940.1"/>
    <property type="molecule type" value="Genomic_DNA"/>
</dbReference>
<dbReference type="SUPFAM" id="SSF53474">
    <property type="entry name" value="alpha/beta-Hydrolases"/>
    <property type="match status" value="1"/>
</dbReference>
<proteinExistence type="predicted"/>
<reference evidence="1" key="2">
    <citation type="submission" date="2023-01" db="EMBL/GenBank/DDBJ databases">
        <authorList>
            <person name="Petersen C."/>
        </authorList>
    </citation>
    <scope>NUCLEOTIDE SEQUENCE</scope>
    <source>
        <strain evidence="1">IBT 17514</strain>
    </source>
</reference>
<dbReference type="Proteomes" id="UP001215712">
    <property type="component" value="Unassembled WGS sequence"/>
</dbReference>
<dbReference type="Gene3D" id="3.40.50.1820">
    <property type="entry name" value="alpha/beta hydrolase"/>
    <property type="match status" value="1"/>
</dbReference>
<name>A0AAD6HHN5_9EURO</name>
<comment type="caution">
    <text evidence="1">The sequence shown here is derived from an EMBL/GenBank/DDBJ whole genome shotgun (WGS) entry which is preliminary data.</text>
</comment>
<evidence type="ECO:0000313" key="1">
    <source>
        <dbReference type="EMBL" id="KAJ5718940.1"/>
    </source>
</evidence>